<sequence length="518" mass="59455">MDDLSKSFVPAIFILFLICFLSIALFLKKTSQAIDYWLFLGSLPSLARNSNRLPEWFTEVFCSLGRGSFFIDGPIFSNLKYFVTCHDKNIEYILKSHFNNFPKGPDFKQIFEPLGDGIFNADSDTWRVQRRMAHTAFLSGEFKNLLSSMSRRVVEDQLVPVLVHVAKTGTTFDLQEMCWRFAFDVNMNAVFGIHPRYLSIELPSNDLAEAIDVAQEAIFYRHTMPMLSWKLMCLFGIGREGEVRKALTTINRHIYEHISQKRIDMSNGAQTFDLLSTYIKNIEEHKRSTAPSPHKNEDEFLRDAMFNLFTAGKDTIASGLIWFFWLVSKTPSVEKKIIEELKMLMSSKTGELLEHHEWPWVFDSDDINGLVYLHAALCESLRLYPPVPINSKTVLNEAVLPDGSLVKPGMQVLIPFYSVGRMPWIWGEDCLEFRPERWIDGDGKLNLHENVSRFFTFNLGPRTCLGKDMSFTQMKAVVAAVLFNFQVEVLEGQHVCSKPAITLHMENGLKVKIQKRVM</sequence>
<dbReference type="CDD" id="cd11064">
    <property type="entry name" value="CYP86A"/>
    <property type="match status" value="1"/>
</dbReference>
<evidence type="ECO:0000256" key="1">
    <source>
        <dbReference type="ARBA" id="ARBA00010617"/>
    </source>
</evidence>
<dbReference type="Gene3D" id="1.10.630.10">
    <property type="entry name" value="Cytochrome P450"/>
    <property type="match status" value="1"/>
</dbReference>
<dbReference type="GO" id="GO:0006629">
    <property type="term" value="P:lipid metabolic process"/>
    <property type="evidence" value="ECO:0007669"/>
    <property type="project" value="UniProtKB-ARBA"/>
</dbReference>
<dbReference type="AlphaFoldDB" id="A0AA41VWF8"/>
<feature type="transmembrane region" description="Helical" evidence="7">
    <location>
        <begin position="7"/>
        <end position="27"/>
    </location>
</feature>
<dbReference type="Proteomes" id="UP001177140">
    <property type="component" value="Unassembled WGS sequence"/>
</dbReference>
<comment type="similarity">
    <text evidence="1 6">Belongs to the cytochrome P450 family.</text>
</comment>
<accession>A0AA41VWF8</accession>
<dbReference type="Pfam" id="PF00067">
    <property type="entry name" value="p450"/>
    <property type="match status" value="1"/>
</dbReference>
<organism evidence="8 9">
    <name type="scientific">Papaver nudicaule</name>
    <name type="common">Iceland poppy</name>
    <dbReference type="NCBI Taxonomy" id="74823"/>
    <lineage>
        <taxon>Eukaryota</taxon>
        <taxon>Viridiplantae</taxon>
        <taxon>Streptophyta</taxon>
        <taxon>Embryophyta</taxon>
        <taxon>Tracheophyta</taxon>
        <taxon>Spermatophyta</taxon>
        <taxon>Magnoliopsida</taxon>
        <taxon>Ranunculales</taxon>
        <taxon>Papaveraceae</taxon>
        <taxon>Papaveroideae</taxon>
        <taxon>Papaver</taxon>
    </lineage>
</organism>
<dbReference type="InterPro" id="IPR002401">
    <property type="entry name" value="Cyt_P450_E_grp-I"/>
</dbReference>
<dbReference type="InterPro" id="IPR036396">
    <property type="entry name" value="Cyt_P450_sf"/>
</dbReference>
<keyword evidence="7" id="KW-0812">Transmembrane</keyword>
<keyword evidence="7" id="KW-0472">Membrane</keyword>
<gene>
    <name evidence="8" type="ORF">MKW94_010394</name>
</gene>
<evidence type="ECO:0000256" key="4">
    <source>
        <dbReference type="ARBA" id="ARBA00023004"/>
    </source>
</evidence>
<evidence type="ECO:0000256" key="3">
    <source>
        <dbReference type="ARBA" id="ARBA00023002"/>
    </source>
</evidence>
<dbReference type="PRINTS" id="PR00385">
    <property type="entry name" value="P450"/>
</dbReference>
<keyword evidence="5 6" id="KW-0349">Heme</keyword>
<evidence type="ECO:0000256" key="5">
    <source>
        <dbReference type="PIRSR" id="PIRSR602401-1"/>
    </source>
</evidence>
<evidence type="ECO:0000313" key="9">
    <source>
        <dbReference type="Proteomes" id="UP001177140"/>
    </source>
</evidence>
<evidence type="ECO:0008006" key="10">
    <source>
        <dbReference type="Google" id="ProtNLM"/>
    </source>
</evidence>
<reference evidence="8" key="1">
    <citation type="submission" date="2022-03" db="EMBL/GenBank/DDBJ databases">
        <title>A functionally conserved STORR gene fusion in Papaver species that diverged 16.8 million years ago.</title>
        <authorList>
            <person name="Catania T."/>
        </authorList>
    </citation>
    <scope>NUCLEOTIDE SEQUENCE</scope>
    <source>
        <strain evidence="8">S-191538</strain>
    </source>
</reference>
<dbReference type="GO" id="GO:0033075">
    <property type="term" value="P:isoquinoline alkaloid biosynthetic process"/>
    <property type="evidence" value="ECO:0007669"/>
    <property type="project" value="UniProtKB-ARBA"/>
</dbReference>
<dbReference type="GO" id="GO:0016705">
    <property type="term" value="F:oxidoreductase activity, acting on paired donors, with incorporation or reduction of molecular oxygen"/>
    <property type="evidence" value="ECO:0007669"/>
    <property type="project" value="InterPro"/>
</dbReference>
<keyword evidence="6" id="KW-0503">Monooxygenase</keyword>
<keyword evidence="9" id="KW-1185">Reference proteome</keyword>
<comment type="cofactor">
    <cofactor evidence="5">
        <name>heme</name>
        <dbReference type="ChEBI" id="CHEBI:30413"/>
    </cofactor>
</comment>
<proteinExistence type="inferred from homology"/>
<dbReference type="InterPro" id="IPR001128">
    <property type="entry name" value="Cyt_P450"/>
</dbReference>
<dbReference type="PANTHER" id="PTHR24296">
    <property type="entry name" value="CYTOCHROME P450"/>
    <property type="match status" value="1"/>
</dbReference>
<name>A0AA41VWF8_PAPNU</name>
<evidence type="ECO:0000256" key="7">
    <source>
        <dbReference type="SAM" id="Phobius"/>
    </source>
</evidence>
<dbReference type="SUPFAM" id="SSF48264">
    <property type="entry name" value="Cytochrome P450"/>
    <property type="match status" value="1"/>
</dbReference>
<keyword evidence="7" id="KW-1133">Transmembrane helix</keyword>
<evidence type="ECO:0000256" key="2">
    <source>
        <dbReference type="ARBA" id="ARBA00022723"/>
    </source>
</evidence>
<keyword evidence="3 6" id="KW-0560">Oxidoreductase</keyword>
<dbReference type="InterPro" id="IPR017972">
    <property type="entry name" value="Cyt_P450_CS"/>
</dbReference>
<evidence type="ECO:0000256" key="6">
    <source>
        <dbReference type="RuleBase" id="RU000461"/>
    </source>
</evidence>
<evidence type="ECO:0000313" key="8">
    <source>
        <dbReference type="EMBL" id="MCL7048771.1"/>
    </source>
</evidence>
<keyword evidence="2 5" id="KW-0479">Metal-binding</keyword>
<comment type="caution">
    <text evidence="8">The sequence shown here is derived from an EMBL/GenBank/DDBJ whole genome shotgun (WGS) entry which is preliminary data.</text>
</comment>
<protein>
    <recommendedName>
        <fullName evidence="10">Cytochrome P450</fullName>
    </recommendedName>
</protein>
<keyword evidence="4 5" id="KW-0408">Iron</keyword>
<dbReference type="EMBL" id="JAJJMA010308101">
    <property type="protein sequence ID" value="MCL7048771.1"/>
    <property type="molecule type" value="Genomic_DNA"/>
</dbReference>
<dbReference type="GO" id="GO:0020037">
    <property type="term" value="F:heme binding"/>
    <property type="evidence" value="ECO:0007669"/>
    <property type="project" value="InterPro"/>
</dbReference>
<dbReference type="GO" id="GO:0004497">
    <property type="term" value="F:monooxygenase activity"/>
    <property type="evidence" value="ECO:0007669"/>
    <property type="project" value="UniProtKB-KW"/>
</dbReference>
<dbReference type="PRINTS" id="PR00463">
    <property type="entry name" value="EP450I"/>
</dbReference>
<dbReference type="PROSITE" id="PS00086">
    <property type="entry name" value="CYTOCHROME_P450"/>
    <property type="match status" value="1"/>
</dbReference>
<dbReference type="GO" id="GO:0005506">
    <property type="term" value="F:iron ion binding"/>
    <property type="evidence" value="ECO:0007669"/>
    <property type="project" value="InterPro"/>
</dbReference>
<feature type="binding site" description="axial binding residue" evidence="5">
    <location>
        <position position="464"/>
    </location>
    <ligand>
        <name>heme</name>
        <dbReference type="ChEBI" id="CHEBI:30413"/>
    </ligand>
    <ligandPart>
        <name>Fe</name>
        <dbReference type="ChEBI" id="CHEBI:18248"/>
    </ligandPart>
</feature>